<dbReference type="Proteomes" id="UP000006810">
    <property type="component" value="Chromosome"/>
</dbReference>
<evidence type="ECO:0000256" key="2">
    <source>
        <dbReference type="ARBA" id="ARBA00007357"/>
    </source>
</evidence>
<gene>
    <name evidence="10" type="ordered locus">MBIO_0446</name>
</gene>
<dbReference type="GO" id="GO:0005886">
    <property type="term" value="C:plasma membrane"/>
    <property type="evidence" value="ECO:0007669"/>
    <property type="project" value="TreeGrafter"/>
</dbReference>
<dbReference type="Gene3D" id="1.10.1380.10">
    <property type="entry name" value="Neutral endopeptidase , domain2"/>
    <property type="match status" value="1"/>
</dbReference>
<reference evidence="10 11" key="1">
    <citation type="journal article" date="2009" name="Curr. Microbiol.">
        <title>Molecular cloning and expression of a novel cholinephosphotransferase involved in glycoglycerophospholipid biosynthesis of Mycoplasma fermentans.</title>
        <authorList>
            <person name="Ishida N."/>
            <person name="Irikura D."/>
            <person name="Matsuda K."/>
            <person name="Sato S."/>
            <person name="Asano K."/>
        </authorList>
    </citation>
    <scope>NUCLEOTIDE SEQUENCE [LARGE SCALE GENOMIC DNA]</scope>
    <source>
        <strain evidence="11">ATCC 19989 / NBRC 14854 / NCTC 10117 / PG18</strain>
    </source>
</reference>
<evidence type="ECO:0000256" key="4">
    <source>
        <dbReference type="ARBA" id="ARBA00022723"/>
    </source>
</evidence>
<dbReference type="AlphaFoldDB" id="C4XEY9"/>
<evidence type="ECO:0000256" key="1">
    <source>
        <dbReference type="ARBA" id="ARBA00001947"/>
    </source>
</evidence>
<accession>C4XEY9</accession>
<evidence type="ECO:0000256" key="7">
    <source>
        <dbReference type="ARBA" id="ARBA00023049"/>
    </source>
</evidence>
<dbReference type="PROSITE" id="PS51885">
    <property type="entry name" value="NEPRILYSIN"/>
    <property type="match status" value="1"/>
</dbReference>
<evidence type="ECO:0000256" key="5">
    <source>
        <dbReference type="ARBA" id="ARBA00022801"/>
    </source>
</evidence>
<dbReference type="GO" id="GO:0004222">
    <property type="term" value="F:metalloendopeptidase activity"/>
    <property type="evidence" value="ECO:0007669"/>
    <property type="project" value="InterPro"/>
</dbReference>
<comment type="similarity">
    <text evidence="2">Belongs to the peptidase M13 family.</text>
</comment>
<evidence type="ECO:0000313" key="10">
    <source>
        <dbReference type="EMBL" id="BAH69711.1"/>
    </source>
</evidence>
<dbReference type="InterPro" id="IPR042089">
    <property type="entry name" value="Peptidase_M13_dom_2"/>
</dbReference>
<dbReference type="KEGG" id="mfp:MBIO_0446"/>
<keyword evidence="5" id="KW-0378">Hydrolase</keyword>
<sequence>MLNIILDIEMEKLMKKNNIKDDLYFAVNQKWLEKAKIPGDKSATGAFLEIHNRNERILRKMASDLVRTRDAGELEVGAILNFTNLYSMASDFTFRNKSKVKPLKPYLNKIWEMQSWDDLIENFDFYQLRKFHLPFDFEVMQDFKNTELQTLGFSGPSLILPEKSYYDDNHPAKQPLLEVFKNMSRKLLAAYFKDKNKIEDIISNTLEFDNSLVKYTMSAVESADYPSLYNPFTIDEINEHSKVFDLKEIAERLIKQEVSEKVVVIYPKFMKGLNSLYNSRTFETFKCWMYLRNLIRFSNLLDNKTRITAGEFNRAVSGIDKASSAAKSAFYLAYSYFKIPFGLRFALENFGPEAKRNVEYMVQKMIKIYQDRLRNNSWLSQETKDKAIVKLNALGVHVGYPSELRPFYELMVITPYKHEGNLVVNALNLNAIESEYNFSQYKQPINKNLWGMSPAEVNAYYNPFMNHIVFPAGILAKPFYSLTQSSSANYGGIGAVIAHEISHAFDNNGAKFDEKGNLNSWWKDEDFKKFNKLSQAMVDLFEGQDSEFGKCNGKLTVSENIADAGGIRCALEASQKELNHSSKEFFTNWATVWRAKQKPEYAKMLLAADVHAPKDLRANIQAKNLDEFHVTFKTKPSDKMYLAPEKRVKIW</sequence>
<dbReference type="InterPro" id="IPR024079">
    <property type="entry name" value="MetalloPept_cat_dom_sf"/>
</dbReference>
<organism evidence="10 11">
    <name type="scientific">Mycoplasmopsis fermentans (strain ATCC 19989 / NBRC 14854 / NCTC 10117 / PG18)</name>
    <name type="common">Mycoplasma fermentans</name>
    <dbReference type="NCBI Taxonomy" id="496833"/>
    <lineage>
        <taxon>Bacteria</taxon>
        <taxon>Bacillati</taxon>
        <taxon>Mycoplasmatota</taxon>
        <taxon>Mycoplasmoidales</taxon>
        <taxon>Metamycoplasmataceae</taxon>
        <taxon>Mycoplasmopsis</taxon>
    </lineage>
</organism>
<keyword evidence="6" id="KW-0862">Zinc</keyword>
<evidence type="ECO:0000259" key="8">
    <source>
        <dbReference type="Pfam" id="PF01431"/>
    </source>
</evidence>
<dbReference type="GO" id="GO:0046872">
    <property type="term" value="F:metal ion binding"/>
    <property type="evidence" value="ECO:0007669"/>
    <property type="project" value="UniProtKB-KW"/>
</dbReference>
<dbReference type="eggNOG" id="COG3590">
    <property type="taxonomic scope" value="Bacteria"/>
</dbReference>
<dbReference type="EMBL" id="AP009608">
    <property type="protein sequence ID" value="BAH69711.1"/>
    <property type="molecule type" value="Genomic_DNA"/>
</dbReference>
<dbReference type="Gene3D" id="3.40.390.10">
    <property type="entry name" value="Collagenase (Catalytic Domain)"/>
    <property type="match status" value="1"/>
</dbReference>
<evidence type="ECO:0000256" key="3">
    <source>
        <dbReference type="ARBA" id="ARBA00022670"/>
    </source>
</evidence>
<dbReference type="SUPFAM" id="SSF55486">
    <property type="entry name" value="Metalloproteases ('zincins'), catalytic domain"/>
    <property type="match status" value="1"/>
</dbReference>
<keyword evidence="3" id="KW-0645">Protease</keyword>
<dbReference type="InterPro" id="IPR018497">
    <property type="entry name" value="Peptidase_M13_C"/>
</dbReference>
<feature type="domain" description="Peptidase M13 N-terminal" evidence="9">
    <location>
        <begin position="20"/>
        <end position="401"/>
    </location>
</feature>
<dbReference type="HOGENOM" id="CLU_006187_7_2_14"/>
<evidence type="ECO:0000313" key="11">
    <source>
        <dbReference type="Proteomes" id="UP000006810"/>
    </source>
</evidence>
<dbReference type="PATRIC" id="fig|496833.3.peg.873"/>
<dbReference type="PANTHER" id="PTHR11733">
    <property type="entry name" value="ZINC METALLOPROTEASE FAMILY M13 NEPRILYSIN-RELATED"/>
    <property type="match status" value="1"/>
</dbReference>
<dbReference type="PRINTS" id="PR00786">
    <property type="entry name" value="NEPRILYSIN"/>
</dbReference>
<dbReference type="PANTHER" id="PTHR11733:SF167">
    <property type="entry name" value="FI17812P1-RELATED"/>
    <property type="match status" value="1"/>
</dbReference>
<dbReference type="Pfam" id="PF05649">
    <property type="entry name" value="Peptidase_M13_N"/>
    <property type="match status" value="1"/>
</dbReference>
<keyword evidence="11" id="KW-1185">Reference proteome</keyword>
<feature type="domain" description="Peptidase M13 C-terminal" evidence="8">
    <location>
        <begin position="458"/>
        <end position="648"/>
    </location>
</feature>
<dbReference type="InterPro" id="IPR008753">
    <property type="entry name" value="Peptidase_M13_N"/>
</dbReference>
<name>C4XEY9_MYCFP</name>
<protein>
    <recommendedName>
        <fullName evidence="12">Neutral endopeptidase</fullName>
    </recommendedName>
</protein>
<dbReference type="Pfam" id="PF01431">
    <property type="entry name" value="Peptidase_M13"/>
    <property type="match status" value="1"/>
</dbReference>
<keyword evidence="4" id="KW-0479">Metal-binding</keyword>
<evidence type="ECO:0000256" key="6">
    <source>
        <dbReference type="ARBA" id="ARBA00022833"/>
    </source>
</evidence>
<evidence type="ECO:0000259" key="9">
    <source>
        <dbReference type="Pfam" id="PF05649"/>
    </source>
</evidence>
<dbReference type="GO" id="GO:0016485">
    <property type="term" value="P:protein processing"/>
    <property type="evidence" value="ECO:0007669"/>
    <property type="project" value="TreeGrafter"/>
</dbReference>
<dbReference type="InterPro" id="IPR000718">
    <property type="entry name" value="Peptidase_M13"/>
</dbReference>
<comment type="cofactor">
    <cofactor evidence="1">
        <name>Zn(2+)</name>
        <dbReference type="ChEBI" id="CHEBI:29105"/>
    </cofactor>
</comment>
<proteinExistence type="inferred from homology"/>
<keyword evidence="7" id="KW-0482">Metalloprotease</keyword>
<dbReference type="CDD" id="cd08662">
    <property type="entry name" value="M13"/>
    <property type="match status" value="1"/>
</dbReference>
<evidence type="ECO:0008006" key="12">
    <source>
        <dbReference type="Google" id="ProtNLM"/>
    </source>
</evidence>